<sequence>MWPTPADLASLKGKPQPWKRPRPARIQEIDYFFGKIPQWFVEKKLLREPGDYLLWKNHEGKLFLSVKTLEKPNYPPAHFQIEFTVTKLIKGDRNCYHRIIGTKMQSNTVFGLIQEFTALKVQFFFMFCVESKLEMNSRPI</sequence>
<accession>A0ABD6EDL2</accession>
<protein>
    <submittedName>
        <fullName evidence="2">Uncharacterized protein</fullName>
    </submittedName>
</protein>
<evidence type="ECO:0000256" key="1">
    <source>
        <dbReference type="SAM" id="MobiDB-lite"/>
    </source>
</evidence>
<keyword evidence="3" id="KW-1185">Reference proteome</keyword>
<evidence type="ECO:0000313" key="3">
    <source>
        <dbReference type="Proteomes" id="UP001608902"/>
    </source>
</evidence>
<organism evidence="2 3">
    <name type="scientific">Gnathostoma spinigerum</name>
    <dbReference type="NCBI Taxonomy" id="75299"/>
    <lineage>
        <taxon>Eukaryota</taxon>
        <taxon>Metazoa</taxon>
        <taxon>Ecdysozoa</taxon>
        <taxon>Nematoda</taxon>
        <taxon>Chromadorea</taxon>
        <taxon>Rhabditida</taxon>
        <taxon>Spirurina</taxon>
        <taxon>Gnathostomatomorpha</taxon>
        <taxon>Gnathostomatoidea</taxon>
        <taxon>Gnathostomatidae</taxon>
        <taxon>Gnathostoma</taxon>
    </lineage>
</organism>
<proteinExistence type="predicted"/>
<dbReference type="InterPro" id="IPR036860">
    <property type="entry name" value="SH2_dom_sf"/>
</dbReference>
<reference evidence="2 3" key="1">
    <citation type="submission" date="2024-08" db="EMBL/GenBank/DDBJ databases">
        <title>Gnathostoma spinigerum genome.</title>
        <authorList>
            <person name="Gonzalez-Bertolin B."/>
            <person name="Monzon S."/>
            <person name="Zaballos A."/>
            <person name="Jimenez P."/>
            <person name="Dekumyoy P."/>
            <person name="Varona S."/>
            <person name="Cuesta I."/>
            <person name="Sumanam S."/>
            <person name="Adisakwattana P."/>
            <person name="Gasser R.B."/>
            <person name="Hernandez-Gonzalez A."/>
            <person name="Young N.D."/>
            <person name="Perteguer M.J."/>
        </authorList>
    </citation>
    <scope>NUCLEOTIDE SEQUENCE [LARGE SCALE GENOMIC DNA]</scope>
    <source>
        <strain evidence="2">AL3</strain>
        <tissue evidence="2">Liver</tissue>
    </source>
</reference>
<feature type="region of interest" description="Disordered" evidence="1">
    <location>
        <begin position="1"/>
        <end position="20"/>
    </location>
</feature>
<dbReference type="Proteomes" id="UP001608902">
    <property type="component" value="Unassembled WGS sequence"/>
</dbReference>
<gene>
    <name evidence="2" type="ORF">AB6A40_002148</name>
</gene>
<dbReference type="SUPFAM" id="SSF55550">
    <property type="entry name" value="SH2 domain"/>
    <property type="match status" value="1"/>
</dbReference>
<evidence type="ECO:0000313" key="2">
    <source>
        <dbReference type="EMBL" id="MFH4975439.1"/>
    </source>
</evidence>
<dbReference type="AlphaFoldDB" id="A0ABD6EDL2"/>
<comment type="caution">
    <text evidence="2">The sequence shown here is derived from an EMBL/GenBank/DDBJ whole genome shotgun (WGS) entry which is preliminary data.</text>
</comment>
<name>A0ABD6EDL2_9BILA</name>
<dbReference type="EMBL" id="JBGFUD010000905">
    <property type="protein sequence ID" value="MFH4975439.1"/>
    <property type="molecule type" value="Genomic_DNA"/>
</dbReference>